<dbReference type="Gene3D" id="3.40.30.10">
    <property type="entry name" value="Glutaredoxin"/>
    <property type="match status" value="1"/>
</dbReference>
<dbReference type="Proteomes" id="UP000599109">
    <property type="component" value="Unassembled WGS sequence"/>
</dbReference>
<comment type="similarity">
    <text evidence="1 2">Belongs to the ArsC family.</text>
</comment>
<proteinExistence type="inferred from homology"/>
<dbReference type="SUPFAM" id="SSF52833">
    <property type="entry name" value="Thioredoxin-like"/>
    <property type="match status" value="1"/>
</dbReference>
<dbReference type="RefSeq" id="WP_201672654.1">
    <property type="nucleotide sequence ID" value="NZ_JAEQNE010000001.1"/>
</dbReference>
<dbReference type="EMBL" id="JAEQNE010000001">
    <property type="protein sequence ID" value="MBL0390079.1"/>
    <property type="molecule type" value="Genomic_DNA"/>
</dbReference>
<dbReference type="InterPro" id="IPR036249">
    <property type="entry name" value="Thioredoxin-like_sf"/>
</dbReference>
<accession>A0A937CS09</accession>
<dbReference type="InterPro" id="IPR006660">
    <property type="entry name" value="Arsenate_reductase-like"/>
</dbReference>
<organism evidence="3 4">
    <name type="scientific">Ramlibacter monticola</name>
    <dbReference type="NCBI Taxonomy" id="1926872"/>
    <lineage>
        <taxon>Bacteria</taxon>
        <taxon>Pseudomonadati</taxon>
        <taxon>Pseudomonadota</taxon>
        <taxon>Betaproteobacteria</taxon>
        <taxon>Burkholderiales</taxon>
        <taxon>Comamonadaceae</taxon>
        <taxon>Ramlibacter</taxon>
    </lineage>
</organism>
<dbReference type="PROSITE" id="PS51353">
    <property type="entry name" value="ARSC"/>
    <property type="match status" value="1"/>
</dbReference>
<comment type="caution">
    <text evidence="3">The sequence shown here is derived from an EMBL/GenBank/DDBJ whole genome shotgun (WGS) entry which is preliminary data.</text>
</comment>
<keyword evidence="4" id="KW-1185">Reference proteome</keyword>
<evidence type="ECO:0008006" key="5">
    <source>
        <dbReference type="Google" id="ProtNLM"/>
    </source>
</evidence>
<protein>
    <recommendedName>
        <fullName evidence="5">Arsenate reductase</fullName>
    </recommendedName>
</protein>
<evidence type="ECO:0000256" key="2">
    <source>
        <dbReference type="PROSITE-ProRule" id="PRU01282"/>
    </source>
</evidence>
<name>A0A937CS09_9BURK</name>
<evidence type="ECO:0000313" key="3">
    <source>
        <dbReference type="EMBL" id="MBL0390079.1"/>
    </source>
</evidence>
<evidence type="ECO:0000313" key="4">
    <source>
        <dbReference type="Proteomes" id="UP000599109"/>
    </source>
</evidence>
<reference evidence="3 4" key="1">
    <citation type="journal article" date="2017" name="Int. J. Syst. Evol. Microbiol.">
        <title>Ramlibacter monticola sp. nov., isolated from forest soil.</title>
        <authorList>
            <person name="Chaudhary D.K."/>
            <person name="Kim J."/>
        </authorList>
    </citation>
    <scope>NUCLEOTIDE SEQUENCE [LARGE SCALE GENOMIC DNA]</scope>
    <source>
        <strain evidence="3 4">KACC 19175</strain>
    </source>
</reference>
<dbReference type="AlphaFoldDB" id="A0A937CS09"/>
<gene>
    <name evidence="3" type="ORF">JJ685_02875</name>
</gene>
<evidence type="ECO:0000256" key="1">
    <source>
        <dbReference type="ARBA" id="ARBA00007198"/>
    </source>
</evidence>
<sequence>MPEVTIYQGPGCGTSGKTLAIVRHAGIEPEVFEYLKTPPTEAQLRKLLADADLSVRDLRLASWVTMPYCRSSVRYARRLGRRPSIGGLLRALAAIGQPVGPILGVEALPELLRDGDAHRGAQPGLCTFRRTRHRHLVAPESE</sequence>